<proteinExistence type="predicted"/>
<protein>
    <submittedName>
        <fullName evidence="1">Uncharacterized protein</fullName>
    </submittedName>
</protein>
<reference evidence="2" key="1">
    <citation type="submission" date="2017-10" db="EMBL/GenBank/DDBJ databases">
        <title>Rapid genome shrinkage in a self-fertile nematode reveals novel sperm competition proteins.</title>
        <authorList>
            <person name="Yin D."/>
            <person name="Schwarz E.M."/>
            <person name="Thomas C.G."/>
            <person name="Felde R.L."/>
            <person name="Korf I.F."/>
            <person name="Cutter A.D."/>
            <person name="Schartner C.M."/>
            <person name="Ralston E.J."/>
            <person name="Meyer B.J."/>
            <person name="Haag E.S."/>
        </authorList>
    </citation>
    <scope>NUCLEOTIDE SEQUENCE [LARGE SCALE GENOMIC DNA]</scope>
    <source>
        <strain evidence="2">JU1422</strain>
    </source>
</reference>
<gene>
    <name evidence="1" type="primary">Cnig_chr_I.g3263</name>
    <name evidence="1" type="ORF">B9Z55_003263</name>
</gene>
<dbReference type="EMBL" id="PDUG01000001">
    <property type="protein sequence ID" value="PIC53638.1"/>
    <property type="molecule type" value="Genomic_DNA"/>
</dbReference>
<name>A0A2G5VPD5_9PELO</name>
<organism evidence="1 2">
    <name type="scientific">Caenorhabditis nigoni</name>
    <dbReference type="NCBI Taxonomy" id="1611254"/>
    <lineage>
        <taxon>Eukaryota</taxon>
        <taxon>Metazoa</taxon>
        <taxon>Ecdysozoa</taxon>
        <taxon>Nematoda</taxon>
        <taxon>Chromadorea</taxon>
        <taxon>Rhabditida</taxon>
        <taxon>Rhabditina</taxon>
        <taxon>Rhabditomorpha</taxon>
        <taxon>Rhabditoidea</taxon>
        <taxon>Rhabditidae</taxon>
        <taxon>Peloderinae</taxon>
        <taxon>Caenorhabditis</taxon>
    </lineage>
</organism>
<comment type="caution">
    <text evidence="1">The sequence shown here is derived from an EMBL/GenBank/DDBJ whole genome shotgun (WGS) entry which is preliminary data.</text>
</comment>
<keyword evidence="2" id="KW-1185">Reference proteome</keyword>
<sequence length="120" mass="13569">MVKNLTKTVESKIQESMKDLEAIFAILGNNTISKLNIPTKFLMKIGLNLSNTSNPEIRHDFEIVSSLDMNFVKHSKAFGGIQKSLEITKESLAEFLKNRTEIVKPVKAHFIFFANLSVKE</sequence>
<evidence type="ECO:0000313" key="1">
    <source>
        <dbReference type="EMBL" id="PIC53638.1"/>
    </source>
</evidence>
<dbReference type="AlphaFoldDB" id="A0A2G5VPD5"/>
<evidence type="ECO:0000313" key="2">
    <source>
        <dbReference type="Proteomes" id="UP000230233"/>
    </source>
</evidence>
<dbReference type="Proteomes" id="UP000230233">
    <property type="component" value="Chromosome I"/>
</dbReference>
<dbReference type="OrthoDB" id="10555699at2759"/>
<accession>A0A2G5VPD5</accession>